<dbReference type="Proteomes" id="UP000288291">
    <property type="component" value="Unassembled WGS sequence"/>
</dbReference>
<evidence type="ECO:0000313" key="3">
    <source>
        <dbReference type="EMBL" id="RVU71228.1"/>
    </source>
</evidence>
<evidence type="ECO:0000313" key="4">
    <source>
        <dbReference type="Proteomes" id="UP000288291"/>
    </source>
</evidence>
<keyword evidence="1" id="KW-0472">Membrane</keyword>
<sequence>MQIKKSNRTKIIATILAMIFFLLMGILAFNQHVNHELNQKPVIQIKNNTEETVLFYRNDCPACRSIFSYVVTQKDLFRKNIQLINTNQPKNRHYISEYKLTQVPTILHLKYGKCVEQYSGTNIERINQVIKGE</sequence>
<feature type="transmembrane region" description="Helical" evidence="1">
    <location>
        <begin position="12"/>
        <end position="29"/>
    </location>
</feature>
<name>A0A437SWB2_9LACO</name>
<dbReference type="RefSeq" id="WP_103661131.1">
    <property type="nucleotide sequence ID" value="NZ_ML136875.1"/>
</dbReference>
<gene>
    <name evidence="3" type="ORF">EJK17_03255</name>
</gene>
<dbReference type="Pfam" id="PF00085">
    <property type="entry name" value="Thioredoxin"/>
    <property type="match status" value="1"/>
</dbReference>
<dbReference type="Gene3D" id="3.40.30.10">
    <property type="entry name" value="Glutaredoxin"/>
    <property type="match status" value="1"/>
</dbReference>
<dbReference type="InterPro" id="IPR013766">
    <property type="entry name" value="Thioredoxin_domain"/>
</dbReference>
<dbReference type="AlphaFoldDB" id="A0A437SWB2"/>
<keyword evidence="4" id="KW-1185">Reference proteome</keyword>
<evidence type="ECO:0000256" key="1">
    <source>
        <dbReference type="SAM" id="Phobius"/>
    </source>
</evidence>
<dbReference type="EMBL" id="RXIA01000006">
    <property type="protein sequence ID" value="RVU71228.1"/>
    <property type="molecule type" value="Genomic_DNA"/>
</dbReference>
<keyword evidence="1" id="KW-0812">Transmembrane</keyword>
<keyword evidence="1" id="KW-1133">Transmembrane helix</keyword>
<dbReference type="SUPFAM" id="SSF52833">
    <property type="entry name" value="Thioredoxin-like"/>
    <property type="match status" value="1"/>
</dbReference>
<accession>A0A437SWB2</accession>
<protein>
    <submittedName>
        <fullName evidence="3">Thioredoxin</fullName>
    </submittedName>
</protein>
<organism evidence="3 4">
    <name type="scientific">Lactobacillus xujianguonis</name>
    <dbReference type="NCBI Taxonomy" id="2495899"/>
    <lineage>
        <taxon>Bacteria</taxon>
        <taxon>Bacillati</taxon>
        <taxon>Bacillota</taxon>
        <taxon>Bacilli</taxon>
        <taxon>Lactobacillales</taxon>
        <taxon>Lactobacillaceae</taxon>
        <taxon>Lactobacillus</taxon>
    </lineage>
</organism>
<proteinExistence type="predicted"/>
<reference evidence="3 4" key="1">
    <citation type="submission" date="2018-12" db="EMBL/GenBank/DDBJ databases">
        <authorList>
            <person name="Meng J."/>
        </authorList>
    </citation>
    <scope>NUCLEOTIDE SEQUENCE [LARGE SCALE GENOMIC DNA]</scope>
    <source>
        <strain evidence="3 4">HT111-2</strain>
    </source>
</reference>
<comment type="caution">
    <text evidence="3">The sequence shown here is derived from an EMBL/GenBank/DDBJ whole genome shotgun (WGS) entry which is preliminary data.</text>
</comment>
<evidence type="ECO:0000259" key="2">
    <source>
        <dbReference type="Pfam" id="PF00085"/>
    </source>
</evidence>
<dbReference type="InterPro" id="IPR036249">
    <property type="entry name" value="Thioredoxin-like_sf"/>
</dbReference>
<feature type="domain" description="Thioredoxin" evidence="2">
    <location>
        <begin position="45"/>
        <end position="131"/>
    </location>
</feature>